<dbReference type="Proteomes" id="UP000265520">
    <property type="component" value="Unassembled WGS sequence"/>
</dbReference>
<evidence type="ECO:0008006" key="3">
    <source>
        <dbReference type="Google" id="ProtNLM"/>
    </source>
</evidence>
<accession>A0A392RSS6</accession>
<comment type="caution">
    <text evidence="1">The sequence shown here is derived from an EMBL/GenBank/DDBJ whole genome shotgun (WGS) entry which is preliminary data.</text>
</comment>
<evidence type="ECO:0000313" key="2">
    <source>
        <dbReference type="Proteomes" id="UP000265520"/>
    </source>
</evidence>
<dbReference type="EMBL" id="LXQA010257966">
    <property type="protein sequence ID" value="MCI38645.1"/>
    <property type="molecule type" value="Genomic_DNA"/>
</dbReference>
<keyword evidence="2" id="KW-1185">Reference proteome</keyword>
<protein>
    <recommendedName>
        <fullName evidence="3">Reverse transcriptase zinc-binding domain-containing protein</fullName>
    </recommendedName>
</protein>
<evidence type="ECO:0000313" key="1">
    <source>
        <dbReference type="EMBL" id="MCI38645.1"/>
    </source>
</evidence>
<dbReference type="AlphaFoldDB" id="A0A392RSS6"/>
<feature type="non-terminal residue" evidence="1">
    <location>
        <position position="56"/>
    </location>
</feature>
<organism evidence="1 2">
    <name type="scientific">Trifolium medium</name>
    <dbReference type="NCBI Taxonomy" id="97028"/>
    <lineage>
        <taxon>Eukaryota</taxon>
        <taxon>Viridiplantae</taxon>
        <taxon>Streptophyta</taxon>
        <taxon>Embryophyta</taxon>
        <taxon>Tracheophyta</taxon>
        <taxon>Spermatophyta</taxon>
        <taxon>Magnoliopsida</taxon>
        <taxon>eudicotyledons</taxon>
        <taxon>Gunneridae</taxon>
        <taxon>Pentapetalae</taxon>
        <taxon>rosids</taxon>
        <taxon>fabids</taxon>
        <taxon>Fabales</taxon>
        <taxon>Fabaceae</taxon>
        <taxon>Papilionoideae</taxon>
        <taxon>50 kb inversion clade</taxon>
        <taxon>NPAAA clade</taxon>
        <taxon>Hologalegina</taxon>
        <taxon>IRL clade</taxon>
        <taxon>Trifolieae</taxon>
        <taxon>Trifolium</taxon>
    </lineage>
</organism>
<proteinExistence type="predicted"/>
<sequence length="56" mass="6289">MCSRACSKEVTLSHLFFDCAFFRVVRHDVARWLGFSFVPPRDATAHAIQFGGSLSL</sequence>
<reference evidence="1 2" key="1">
    <citation type="journal article" date="2018" name="Front. Plant Sci.">
        <title>Red Clover (Trifolium pratense) and Zigzag Clover (T. medium) - A Picture of Genomic Similarities and Differences.</title>
        <authorList>
            <person name="Dluhosova J."/>
            <person name="Istvanek J."/>
            <person name="Nedelnik J."/>
            <person name="Repkova J."/>
        </authorList>
    </citation>
    <scope>NUCLEOTIDE SEQUENCE [LARGE SCALE GENOMIC DNA]</scope>
    <source>
        <strain evidence="2">cv. 10/8</strain>
        <tissue evidence="1">Leaf</tissue>
    </source>
</reference>
<name>A0A392RSS6_9FABA</name>